<dbReference type="PANTHER" id="PTHR43074">
    <property type="entry name" value="OMEGA-3 POLYUNSATURATED FATTY ACID SYNTHASE PFAB-RELATED"/>
    <property type="match status" value="1"/>
</dbReference>
<keyword evidence="3" id="KW-0808">Transferase</keyword>
<keyword evidence="1" id="KW-0596">Phosphopantetheine</keyword>
<dbReference type="InterPro" id="IPR032821">
    <property type="entry name" value="PKS_assoc"/>
</dbReference>
<dbReference type="Gene3D" id="3.40.366.10">
    <property type="entry name" value="Malonyl-Coenzyme A Acyl Carrier Protein, domain 2"/>
    <property type="match status" value="1"/>
</dbReference>
<dbReference type="SUPFAM" id="SSF51412">
    <property type="entry name" value="Inosine monophosphate dehydrogenase (IMPDH)"/>
    <property type="match status" value="2"/>
</dbReference>
<dbReference type="SUPFAM" id="SSF51735">
    <property type="entry name" value="NAD(P)-binding Rossmann-fold domains"/>
    <property type="match status" value="2"/>
</dbReference>
<dbReference type="GO" id="GO:0016747">
    <property type="term" value="F:acyltransferase activity, transferring groups other than amino-acyl groups"/>
    <property type="evidence" value="ECO:0007669"/>
    <property type="project" value="UniProtKB-ARBA"/>
</dbReference>
<dbReference type="InterPro" id="IPR052568">
    <property type="entry name" value="PKS-FAS_Synthase"/>
</dbReference>
<dbReference type="eggNOG" id="COG1028">
    <property type="taxonomic scope" value="Bacteria"/>
</dbReference>
<name>G2P609_STRV4</name>
<dbReference type="SMART" id="SM00827">
    <property type="entry name" value="PKS_AT"/>
    <property type="match status" value="1"/>
</dbReference>
<dbReference type="SUPFAM" id="SSF55048">
    <property type="entry name" value="Probable ACP-binding domain of malonyl-CoA ACP transacylase"/>
    <property type="match status" value="1"/>
</dbReference>
<sequence>MRTLATPAPSDASVDAVLAVNPLHRPSPRLTAAAGRAGALGVLELSERRRDAIEALRRTARWSGGRPFGVRVRPGCPLGVADLPEGATTVLLADPARTAADFPGRRVLVEVTSLAGAADAVHAGAAGLLLRGSECGGRAGELSTFVLLQGVLADPGIAVPVWAWGGIGPRTAAAAVAGGAAGVVLDVQLALLDEAEPDAEAVEALGSLDGSESVLVDGVRFLRRRGPRAPEQPTDSATAERAFAATDSLRRLLPVGQDGYLAASFAARSATVAEAVRRVRDAIGRATVGERAAAALAEGSAGARALGTRLPVAQGPMTRVSDEPAFAAAVAADGALPFLALALADAARTRAMLEHTRDSLPEGASWGVGILGFADEQVKEAQLAVVRELKPTHAVIAGGRPAQAAALEAEGISAFLHVPSPGLLRQFLAAGARKFIFEGAECGGHIGPRNSFPLWEAQTEVLRAFLAEQGPAAATELTVLFAGGIHDARSAAMAATVAAPLTEAGAAFGVLMGTAYLVTAEAVGAGAIRPLFQRRVLAADRTDLLETAPGHATRCAASEVTRDFAALRDELTAQGVPDREVWERLERFNVGRLRIASKGVERIGDELRAVDEERQGAEGMFMAGEVSVLRAEVTTIADLHREVTEGATAWLAERAATVPAPAAEEAPAPLRVAVVGMAAMFPGARDLGEFWANVVSGTDSITEVPAERWDPELYYAPDGDGERTPSRWGGFLPRIPFDPLSYGIPPASLPSIEPVQLLALEAARRALADAGYEGPEADHRRTSVIFGAEAGSDLANASTLRTVLPAYVGTLPPGLEEQLPKLTEDSFPGMLANVIAGRIANRLDLGGANYTVDAACASSLTAVDAACKELVTGTSDLVLCGGADLHNGINDYLLFSSVHALSPSGRSATFDASADGIALGEGVACVALKRLADAERDGDRIYAVIDGVGSASDGRGLGLTAPRPEGQRAALTRAYANARISPAEVGLIEAHGTGTVVGDRTELATLTEVFREYGAEPGSCAIGSVKSQIGHTKCAAGLAGLIKTTLALYHGVKPPTLHLGNPNPAWEADTSPFAFHTSTAPWAVEPADRIAGVSAFGFGGTNFHVVLRAHDQAPAAHALDAWPAELFTFRGREEQAAVKAVRALLALIDQDGGHSRLRDLARHAAHRSDQAAVRGEPVQIAVVARSSAELPELLRRAAEGEHAPADGIHLARAVPREVAEGRLALLFPGQGSQRPGMLAPLFAAFPGLHRHLHLGARWADALFPPAALDAEAAARTQARITDTAVAQPALGITALAATELLSSLGVRPAMAGGHSYGELAALAAAGVFTPDELLAASVARAEAILGRVPEGDAGTMAAVGASADQVEEVLRLADLAGDVVAANHNSPTQTVISGPSEAVAAAIAQLKDAGYSAKPLSVACAFHSPLLDGAGEDFGTHLAGLDLPAPAFPVWANRTAARYPDDAEGIRAELTAQLGSPVRFAEQIEAMYEAGARVFVEAGPGRVLSRLVADVLGDRPHRTVPLEGGRDGGLPAFLTALARLAVSGTELRTRPLFTGRDTVDPATAKAVRRAGFTVDGHLLRRADGAFPPHALLPARPVTEFTVSDPRHLPAPAAGPEALIAEFLRSSREMVSAQRDVLLSYLGAPELPPGTTRSTAQAVPAAHIVPAVTASSAVATSSAVAPGPVAAPAAAPGASVLDTVLDVVAGLTGYPVDMLEPDLDLEADLSIDSIKRAEIAGELAARLGVAAQGGEQLEELSGVRTAEGMASLLAARLGTPAAVPSAAPASAAAGAPARDVPVLDTVLEVVAGLTGYPVDMLEPDLDLEADLSIDSIKRTEIVGELGGRLALDTAGADLEALSGARTVAALSALLEAALGSVPAPAETSTSTLAVDGPRPEITAPQRLLFTEHVLEPVTARPEPGRRVQLLGGGETAAELSALLAEAGVETELVPDGELPAAGEETVVHLTPLDAEGPVLPEAFALYQRVLAAGPRRLLAADRRGAGAPSGLRGFFRTVAREYPETRATLAEVPDGASAAEAARALFAELAAPEHEPVVLLDQGGGRRALRLALTPLGSIATSGAGPAGDGAAEAEAVGLDRESVVLLVGGARGITARFARTLAAAARCRLVLFGRTPEPAAAEDPDTAGATDRASLRGALLAAKLTTTPADTERRVSAILAEREVRTTLAALRELGGEVEYQRVDVTDTEAAGAAVKEVYAQYGRLDGLVYAAGLIEDKLISEKTPESFARVFTTKADGAATVLDAVDRLPVSPRFAVLFGSIAAALGNRGQSDYAGANDALEELGRRWSGAERRGLTVHWGPWAASETGGGMVGPELMRSYAARGIKLIDLEEGPLSLLRELAYGAPDEHTVVYTASGW</sequence>
<dbReference type="InterPro" id="IPR013785">
    <property type="entry name" value="Aldolase_TIM"/>
</dbReference>
<dbReference type="Gene3D" id="1.10.1200.10">
    <property type="entry name" value="ACP-like"/>
    <property type="match status" value="2"/>
</dbReference>
<dbReference type="InterPro" id="IPR016036">
    <property type="entry name" value="Malonyl_transacylase_ACP-bd"/>
</dbReference>
<dbReference type="InterPro" id="IPR001227">
    <property type="entry name" value="Ac_transferase_dom_sf"/>
</dbReference>
<dbReference type="Pfam" id="PF02801">
    <property type="entry name" value="Ketoacyl-synt_C"/>
    <property type="match status" value="1"/>
</dbReference>
<dbReference type="InterPro" id="IPR036291">
    <property type="entry name" value="NAD(P)-bd_dom_sf"/>
</dbReference>
<evidence type="ECO:0000256" key="3">
    <source>
        <dbReference type="ARBA" id="ARBA00022679"/>
    </source>
</evidence>
<dbReference type="EMBL" id="CP002994">
    <property type="protein sequence ID" value="AEM85770.1"/>
    <property type="molecule type" value="Genomic_DNA"/>
</dbReference>
<accession>G2P609</accession>
<dbReference type="Gene3D" id="3.40.47.10">
    <property type="match status" value="1"/>
</dbReference>
<dbReference type="SUPFAM" id="SSF47336">
    <property type="entry name" value="ACP-like"/>
    <property type="match status" value="2"/>
</dbReference>
<dbReference type="PANTHER" id="PTHR43074:SF1">
    <property type="entry name" value="BETA-KETOACYL SYNTHASE FAMILY PROTEIN-RELATED"/>
    <property type="match status" value="1"/>
</dbReference>
<evidence type="ECO:0000259" key="5">
    <source>
        <dbReference type="PROSITE" id="PS50075"/>
    </source>
</evidence>
<organism evidence="7 8">
    <name type="scientific">Streptomyces violaceusniger (strain Tu 4113)</name>
    <dbReference type="NCBI Taxonomy" id="653045"/>
    <lineage>
        <taxon>Bacteria</taxon>
        <taxon>Bacillati</taxon>
        <taxon>Actinomycetota</taxon>
        <taxon>Actinomycetes</taxon>
        <taxon>Kitasatosporales</taxon>
        <taxon>Streptomycetaceae</taxon>
        <taxon>Streptomyces</taxon>
        <taxon>Streptomyces violaceusniger group</taxon>
    </lineage>
</organism>
<dbReference type="KEGG" id="svl:Strvi_6301"/>
<dbReference type="Pfam" id="PF00550">
    <property type="entry name" value="PP-binding"/>
    <property type="match status" value="2"/>
</dbReference>
<dbReference type="PROSITE" id="PS50075">
    <property type="entry name" value="CARRIER"/>
    <property type="match status" value="2"/>
</dbReference>
<keyword evidence="8" id="KW-1185">Reference proteome</keyword>
<dbReference type="InterPro" id="IPR014030">
    <property type="entry name" value="Ketoacyl_synth_N"/>
</dbReference>
<protein>
    <submittedName>
        <fullName evidence="7">Beta-ketoacyl synthase</fullName>
    </submittedName>
</protein>
<dbReference type="Proteomes" id="UP000008703">
    <property type="component" value="Chromosome"/>
</dbReference>
<dbReference type="Pfam" id="PF03060">
    <property type="entry name" value="NMO"/>
    <property type="match status" value="1"/>
</dbReference>
<feature type="domain" description="Carrier" evidence="5">
    <location>
        <begin position="1690"/>
        <end position="1772"/>
    </location>
</feature>
<dbReference type="SMART" id="SM00822">
    <property type="entry name" value="PKS_KR"/>
    <property type="match status" value="1"/>
</dbReference>
<dbReference type="InterPro" id="IPR036736">
    <property type="entry name" value="ACP-like_sf"/>
</dbReference>
<feature type="domain" description="Ketosynthase family 3 (KS3)" evidence="6">
    <location>
        <begin position="669"/>
        <end position="1109"/>
    </location>
</feature>
<dbReference type="HOGENOM" id="CLU_000022_30_1_11"/>
<dbReference type="SMART" id="SM00825">
    <property type="entry name" value="PKS_KS"/>
    <property type="match status" value="1"/>
</dbReference>
<dbReference type="GO" id="GO:0017000">
    <property type="term" value="P:antibiotic biosynthetic process"/>
    <property type="evidence" value="ECO:0007669"/>
    <property type="project" value="UniProtKB-KW"/>
</dbReference>
<dbReference type="CDD" id="cd00833">
    <property type="entry name" value="PKS"/>
    <property type="match status" value="1"/>
</dbReference>
<evidence type="ECO:0000259" key="6">
    <source>
        <dbReference type="PROSITE" id="PS52004"/>
    </source>
</evidence>
<keyword evidence="2" id="KW-0597">Phosphoprotein</keyword>
<dbReference type="SUPFAM" id="SSF53901">
    <property type="entry name" value="Thiolase-like"/>
    <property type="match status" value="1"/>
</dbReference>
<dbReference type="PROSITE" id="PS52004">
    <property type="entry name" value="KS3_2"/>
    <property type="match status" value="1"/>
</dbReference>
<dbReference type="Gene3D" id="3.30.70.250">
    <property type="entry name" value="Malonyl-CoA ACP transacylase, ACP-binding"/>
    <property type="match status" value="1"/>
</dbReference>
<dbReference type="Gene3D" id="3.40.50.720">
    <property type="entry name" value="NAD(P)-binding Rossmann-like Domain"/>
    <property type="match status" value="1"/>
</dbReference>
<evidence type="ECO:0000256" key="4">
    <source>
        <dbReference type="ARBA" id="ARBA00023194"/>
    </source>
</evidence>
<keyword evidence="4" id="KW-0045">Antibiotic biosynthesis</keyword>
<dbReference type="InterPro" id="IPR057326">
    <property type="entry name" value="KR_dom"/>
</dbReference>
<dbReference type="InterPro" id="IPR016035">
    <property type="entry name" value="Acyl_Trfase/lysoPLipase"/>
</dbReference>
<feature type="domain" description="Carrier" evidence="5">
    <location>
        <begin position="1792"/>
        <end position="1873"/>
    </location>
</feature>
<dbReference type="Gene3D" id="3.20.20.70">
    <property type="entry name" value="Aldolase class I"/>
    <property type="match status" value="2"/>
</dbReference>
<dbReference type="Pfam" id="PF16197">
    <property type="entry name" value="KAsynt_C_assoc"/>
    <property type="match status" value="1"/>
</dbReference>
<evidence type="ECO:0000313" key="8">
    <source>
        <dbReference type="Proteomes" id="UP000008703"/>
    </source>
</evidence>
<dbReference type="Pfam" id="PF08659">
    <property type="entry name" value="KR"/>
    <property type="match status" value="1"/>
</dbReference>
<dbReference type="RefSeq" id="WP_014059255.1">
    <property type="nucleotide sequence ID" value="NC_015957.1"/>
</dbReference>
<dbReference type="eggNOG" id="COG2070">
    <property type="taxonomic scope" value="Bacteria"/>
</dbReference>
<evidence type="ECO:0000256" key="1">
    <source>
        <dbReference type="ARBA" id="ARBA00022450"/>
    </source>
</evidence>
<evidence type="ECO:0000256" key="2">
    <source>
        <dbReference type="ARBA" id="ARBA00022553"/>
    </source>
</evidence>
<reference evidence="7" key="1">
    <citation type="submission" date="2011-08" db="EMBL/GenBank/DDBJ databases">
        <title>Complete sequence of chromosome of Streptomyces violaceusniger Tu 4113.</title>
        <authorList>
            <consortium name="US DOE Joint Genome Institute"/>
            <person name="Lucas S."/>
            <person name="Han J."/>
            <person name="Lapidus A."/>
            <person name="Cheng J.-F."/>
            <person name="Goodwin L."/>
            <person name="Pitluck S."/>
            <person name="Peters L."/>
            <person name="Ivanova N."/>
            <person name="Daligault H."/>
            <person name="Detter J.C."/>
            <person name="Han C."/>
            <person name="Tapia R."/>
            <person name="Land M."/>
            <person name="Hauser L."/>
            <person name="Kyrpides N."/>
            <person name="Ivanova N."/>
            <person name="Pagani I."/>
            <person name="Hagen A."/>
            <person name="Katz L."/>
            <person name="Fiedler H.-P."/>
            <person name="Keasling J."/>
            <person name="Fortman J."/>
            <person name="Woyke T."/>
        </authorList>
    </citation>
    <scope>NUCLEOTIDE SEQUENCE [LARGE SCALE GENOMIC DNA]</scope>
    <source>
        <strain evidence="7">Tu 4113</strain>
    </source>
</reference>
<gene>
    <name evidence="7" type="ORF">Strvi_6301</name>
</gene>
<dbReference type="InterPro" id="IPR009081">
    <property type="entry name" value="PP-bd_ACP"/>
</dbReference>
<dbReference type="InterPro" id="IPR014043">
    <property type="entry name" value="Acyl_transferase_dom"/>
</dbReference>
<dbReference type="InterPro" id="IPR014031">
    <property type="entry name" value="Ketoacyl_synth_C"/>
</dbReference>
<dbReference type="Pfam" id="PF00698">
    <property type="entry name" value="Acyl_transf_1"/>
    <property type="match status" value="1"/>
</dbReference>
<dbReference type="Pfam" id="PF00109">
    <property type="entry name" value="ketoacyl-synt"/>
    <property type="match status" value="1"/>
</dbReference>
<evidence type="ECO:0000313" key="7">
    <source>
        <dbReference type="EMBL" id="AEM85770.1"/>
    </source>
</evidence>
<dbReference type="InterPro" id="IPR013968">
    <property type="entry name" value="PKS_KR"/>
</dbReference>
<proteinExistence type="predicted"/>
<dbReference type="InterPro" id="IPR016039">
    <property type="entry name" value="Thiolase-like"/>
</dbReference>
<dbReference type="eggNOG" id="COG3321">
    <property type="taxonomic scope" value="Bacteria"/>
</dbReference>
<dbReference type="InterPro" id="IPR020841">
    <property type="entry name" value="PKS_Beta-ketoAc_synthase_dom"/>
</dbReference>
<dbReference type="SUPFAM" id="SSF52151">
    <property type="entry name" value="FabD/lysophospholipase-like"/>
    <property type="match status" value="1"/>
</dbReference>